<dbReference type="EMBL" id="JACTNZ010000009">
    <property type="protein sequence ID" value="KAG5530696.1"/>
    <property type="molecule type" value="Genomic_DNA"/>
</dbReference>
<dbReference type="PANTHER" id="PTHR10242:SF2">
    <property type="entry name" value="N-GLYCOSYLASE_DNA LYASE"/>
    <property type="match status" value="1"/>
</dbReference>
<evidence type="ECO:0008006" key="3">
    <source>
        <dbReference type="Google" id="ProtNLM"/>
    </source>
</evidence>
<dbReference type="InterPro" id="IPR011257">
    <property type="entry name" value="DNA_glycosylase"/>
</dbReference>
<dbReference type="InterPro" id="IPR052054">
    <property type="entry name" value="Oxidative_DNA_repair_enzyme"/>
</dbReference>
<organism evidence="1 2">
    <name type="scientific">Rhododendron griersonianum</name>
    <dbReference type="NCBI Taxonomy" id="479676"/>
    <lineage>
        <taxon>Eukaryota</taxon>
        <taxon>Viridiplantae</taxon>
        <taxon>Streptophyta</taxon>
        <taxon>Embryophyta</taxon>
        <taxon>Tracheophyta</taxon>
        <taxon>Spermatophyta</taxon>
        <taxon>Magnoliopsida</taxon>
        <taxon>eudicotyledons</taxon>
        <taxon>Gunneridae</taxon>
        <taxon>Pentapetalae</taxon>
        <taxon>asterids</taxon>
        <taxon>Ericales</taxon>
        <taxon>Ericaceae</taxon>
        <taxon>Ericoideae</taxon>
        <taxon>Rhodoreae</taxon>
        <taxon>Rhododendron</taxon>
    </lineage>
</organism>
<gene>
    <name evidence="1" type="ORF">RHGRI_025608</name>
</gene>
<dbReference type="GO" id="GO:0034039">
    <property type="term" value="F:8-oxo-7,8-dihydroguanine DNA N-glycosylase activity"/>
    <property type="evidence" value="ECO:0007669"/>
    <property type="project" value="TreeGrafter"/>
</dbReference>
<dbReference type="Proteomes" id="UP000823749">
    <property type="component" value="Chromosome 9"/>
</dbReference>
<evidence type="ECO:0000313" key="1">
    <source>
        <dbReference type="EMBL" id="KAG5530696.1"/>
    </source>
</evidence>
<proteinExistence type="predicted"/>
<dbReference type="SUPFAM" id="SSF48150">
    <property type="entry name" value="DNA-glycosylase"/>
    <property type="match status" value="1"/>
</dbReference>
<dbReference type="AlphaFoldDB" id="A0AAV6IPL5"/>
<dbReference type="GO" id="GO:0005634">
    <property type="term" value="C:nucleus"/>
    <property type="evidence" value="ECO:0007669"/>
    <property type="project" value="TreeGrafter"/>
</dbReference>
<dbReference type="Gene3D" id="1.10.1670.10">
    <property type="entry name" value="Helix-hairpin-Helix base-excision DNA repair enzymes (C-terminal)"/>
    <property type="match status" value="1"/>
</dbReference>
<evidence type="ECO:0000313" key="2">
    <source>
        <dbReference type="Proteomes" id="UP000823749"/>
    </source>
</evidence>
<dbReference type="PANTHER" id="PTHR10242">
    <property type="entry name" value="8-OXOGUANINE DNA GLYCOSYLASE"/>
    <property type="match status" value="1"/>
</dbReference>
<sequence length="207" mass="22932">MIDLQKAIDALSTLPGFGPKVAACIALFSLDQHQAIPVDTHVWQIATRYLIPELAGTRLTPKLCSRAVFSLRFESGKDVSDFVKDITSWFSAKKENLEIYLDHSGDPMMEHFGDQQEQVSISIDQNEIPISDSEDDSFSSSVFEEFGIFKRNGLAVIEEGSTCYKVINGCIARGMGKDRNVAAVHKIPWSGPNGRLEAFRISSTEMV</sequence>
<comment type="caution">
    <text evidence="1">The sequence shown here is derived from an EMBL/GenBank/DDBJ whole genome shotgun (WGS) entry which is preliminary data.</text>
</comment>
<accession>A0AAV6IPL5</accession>
<protein>
    <recommendedName>
        <fullName evidence="3">HhH-GPD domain-containing protein</fullName>
    </recommendedName>
</protein>
<dbReference type="Gene3D" id="1.10.340.30">
    <property type="entry name" value="Hypothetical protein, domain 2"/>
    <property type="match status" value="1"/>
</dbReference>
<name>A0AAV6IPL5_9ERIC</name>
<keyword evidence="2" id="KW-1185">Reference proteome</keyword>
<dbReference type="InterPro" id="IPR023170">
    <property type="entry name" value="HhH_base_excis_C"/>
</dbReference>
<reference evidence="1" key="1">
    <citation type="submission" date="2020-08" db="EMBL/GenBank/DDBJ databases">
        <title>Plant Genome Project.</title>
        <authorList>
            <person name="Zhang R.-G."/>
        </authorList>
    </citation>
    <scope>NUCLEOTIDE SEQUENCE</scope>
    <source>
        <strain evidence="1">WSP0</strain>
        <tissue evidence="1">Leaf</tissue>
    </source>
</reference>
<dbReference type="GO" id="GO:0006285">
    <property type="term" value="P:base-excision repair, AP site formation"/>
    <property type="evidence" value="ECO:0007669"/>
    <property type="project" value="TreeGrafter"/>
</dbReference>